<keyword evidence="10 12" id="KW-0131">Cell cycle</keyword>
<evidence type="ECO:0000256" key="12">
    <source>
        <dbReference type="HAMAP-Rule" id="MF_00038"/>
    </source>
</evidence>
<dbReference type="InterPro" id="IPR000715">
    <property type="entry name" value="Glycosyl_transferase_4"/>
</dbReference>
<feature type="binding site" evidence="14">
    <location>
        <position position="240"/>
    </location>
    <ligand>
        <name>Mg(2+)</name>
        <dbReference type="ChEBI" id="CHEBI:18420"/>
    </ligand>
</feature>
<evidence type="ECO:0000256" key="6">
    <source>
        <dbReference type="ARBA" id="ARBA00022960"/>
    </source>
</evidence>
<dbReference type="UniPathway" id="UPA00219"/>
<dbReference type="PANTHER" id="PTHR22926">
    <property type="entry name" value="PHOSPHO-N-ACETYLMURAMOYL-PENTAPEPTIDE-TRANSFERASE"/>
    <property type="match status" value="1"/>
</dbReference>
<dbReference type="Proteomes" id="UP000614460">
    <property type="component" value="Unassembled WGS sequence"/>
</dbReference>
<keyword evidence="4 12" id="KW-0808">Transferase</keyword>
<keyword evidence="5 12" id="KW-0812">Transmembrane</keyword>
<keyword evidence="7 12" id="KW-0573">Peptidoglycan synthesis</keyword>
<dbReference type="InterPro" id="IPR018480">
    <property type="entry name" value="PNAcMuramoyl-5peptid_Trfase_CS"/>
</dbReference>
<dbReference type="AlphaFoldDB" id="A0A8H9G4G3"/>
<dbReference type="EC" id="2.7.8.13" evidence="12 13"/>
<dbReference type="GO" id="GO:0008963">
    <property type="term" value="F:phospho-N-acetylmuramoyl-pentapeptide-transferase activity"/>
    <property type="evidence" value="ECO:0007669"/>
    <property type="project" value="UniProtKB-UniRule"/>
</dbReference>
<dbReference type="PANTHER" id="PTHR22926:SF5">
    <property type="entry name" value="PHOSPHO-N-ACETYLMURAMOYL-PENTAPEPTIDE-TRANSFERASE HOMOLOG"/>
    <property type="match status" value="1"/>
</dbReference>
<evidence type="ECO:0000256" key="5">
    <source>
        <dbReference type="ARBA" id="ARBA00022692"/>
    </source>
</evidence>
<evidence type="ECO:0000256" key="3">
    <source>
        <dbReference type="ARBA" id="ARBA00022618"/>
    </source>
</evidence>
<keyword evidence="9 12" id="KW-0472">Membrane</keyword>
<dbReference type="GO" id="GO:0005886">
    <property type="term" value="C:plasma membrane"/>
    <property type="evidence" value="ECO:0007669"/>
    <property type="project" value="UniProtKB-SubCell"/>
</dbReference>
<keyword evidence="12 14" id="KW-0479">Metal-binding</keyword>
<dbReference type="Pfam" id="PF10555">
    <property type="entry name" value="MraY_sig1"/>
    <property type="match status" value="1"/>
</dbReference>
<keyword evidence="3 12" id="KW-0132">Cell division</keyword>
<evidence type="ECO:0000313" key="15">
    <source>
        <dbReference type="EMBL" id="GGE32643.1"/>
    </source>
</evidence>
<dbReference type="PROSITE" id="PS01347">
    <property type="entry name" value="MRAY_1"/>
    <property type="match status" value="1"/>
</dbReference>
<protein>
    <recommendedName>
        <fullName evidence="12 13">Phospho-N-acetylmuramoyl-pentapeptide-transferase</fullName>
        <ecNumber evidence="12 13">2.7.8.13</ecNumber>
    </recommendedName>
    <alternativeName>
        <fullName evidence="12">UDP-MurNAc-pentapeptide phosphotransferase</fullName>
    </alternativeName>
</protein>
<keyword evidence="16" id="KW-1185">Reference proteome</keyword>
<sequence>MLYYLFTWLNEHVHIPGAGLFQYISFRTAMAVILSLIITTAFGSRLIRLLHQKQVGETIRDLGLEGEKKKQGTPTMGGLIIIAGILIPTLLFAKLDNIYIILMIITTVWMGAIGFLDDYIKVFRKNKEGLAGKFKVIGQVGLGILIAITMYFHPEIVARQQVANPTSSKPVEVIINPSTGEKTYAENVKSTKTNIPFYKNNEFDYAKVLDVFGVNSPLATFFVFLVVVVFIITAVSNGANITDGIDGLATGTSAIMGITLAILAYVSGNIIFADYLNIMFIPNSGELVIFAGAFVGACTGFLWYNAYPAQVFMGDTGSLAIGGIIAAFAILIRKELLIPVLCGIFLIENLSVILQVSYFKYTKKKYGEGRRIFLMSPLHHHYQKKGYHESKIVTRFVIVSIMLAILTIVTLKVR</sequence>
<dbReference type="GO" id="GO:0009252">
    <property type="term" value="P:peptidoglycan biosynthetic process"/>
    <property type="evidence" value="ECO:0007669"/>
    <property type="project" value="UniProtKB-UniRule"/>
</dbReference>
<feature type="transmembrane region" description="Helical" evidence="12">
    <location>
        <begin position="338"/>
        <end position="361"/>
    </location>
</feature>
<name>A0A8H9G4G3_9SPHI</name>
<feature type="transmembrane region" description="Helical" evidence="12">
    <location>
        <begin position="392"/>
        <end position="411"/>
    </location>
</feature>
<dbReference type="RefSeq" id="WP_094256197.1">
    <property type="nucleotide sequence ID" value="NZ_BMKM01000013.1"/>
</dbReference>
<evidence type="ECO:0000256" key="7">
    <source>
        <dbReference type="ARBA" id="ARBA00022984"/>
    </source>
</evidence>
<feature type="transmembrane region" description="Helical" evidence="12">
    <location>
        <begin position="218"/>
        <end position="236"/>
    </location>
</feature>
<dbReference type="HAMAP" id="MF_00038">
    <property type="entry name" value="MraY"/>
    <property type="match status" value="1"/>
</dbReference>
<comment type="caution">
    <text evidence="15">The sequence shown here is derived from an EMBL/GenBank/DDBJ whole genome shotgun (WGS) entry which is preliminary data.</text>
</comment>
<evidence type="ECO:0000256" key="1">
    <source>
        <dbReference type="ARBA" id="ARBA00004141"/>
    </source>
</evidence>
<feature type="transmembrane region" description="Helical" evidence="12">
    <location>
        <begin position="98"/>
        <end position="116"/>
    </location>
</feature>
<comment type="subcellular location">
    <subcellularLocation>
        <location evidence="12">Cell membrane</location>
        <topology evidence="12">Multi-pass membrane protein</topology>
    </subcellularLocation>
    <subcellularLocation>
        <location evidence="1">Membrane</location>
        <topology evidence="1">Multi-pass membrane protein</topology>
    </subcellularLocation>
</comment>
<feature type="transmembrane region" description="Helical" evidence="12">
    <location>
        <begin position="287"/>
        <end position="304"/>
    </location>
</feature>
<comment type="function">
    <text evidence="12">Catalyzes the initial step of the lipid cycle reactions in the biosynthesis of the cell wall peptidoglycan: transfers peptidoglycan precursor phospho-MurNAc-pentapeptide from UDP-MurNAc-pentapeptide onto the lipid carrier undecaprenyl phosphate, yielding undecaprenyl-pyrophosphoryl-MurNAc-pentapeptide, known as lipid I.</text>
</comment>
<evidence type="ECO:0000256" key="13">
    <source>
        <dbReference type="NCBIfam" id="TIGR00445"/>
    </source>
</evidence>
<comment type="cofactor">
    <cofactor evidence="12 14">
        <name>Mg(2+)</name>
        <dbReference type="ChEBI" id="CHEBI:18420"/>
    </cofactor>
</comment>
<keyword evidence="6 12" id="KW-0133">Cell shape</keyword>
<accession>A0A8H9G4G3</accession>
<dbReference type="EMBL" id="BMKM01000013">
    <property type="protein sequence ID" value="GGE32643.1"/>
    <property type="molecule type" value="Genomic_DNA"/>
</dbReference>
<keyword evidence="11 12" id="KW-0961">Cell wall biogenesis/degradation</keyword>
<gene>
    <name evidence="12 15" type="primary">mraY</name>
    <name evidence="15" type="ORF">GCM10011516_32930</name>
</gene>
<feature type="transmembrane region" description="Helical" evidence="12">
    <location>
        <begin position="136"/>
        <end position="153"/>
    </location>
</feature>
<evidence type="ECO:0000313" key="16">
    <source>
        <dbReference type="Proteomes" id="UP000614460"/>
    </source>
</evidence>
<reference evidence="15" key="1">
    <citation type="journal article" date="2014" name="Int. J. Syst. Evol. Microbiol.">
        <title>Complete genome sequence of Corynebacterium casei LMG S-19264T (=DSM 44701T), isolated from a smear-ripened cheese.</title>
        <authorList>
            <consortium name="US DOE Joint Genome Institute (JGI-PGF)"/>
            <person name="Walter F."/>
            <person name="Albersmeier A."/>
            <person name="Kalinowski J."/>
            <person name="Ruckert C."/>
        </authorList>
    </citation>
    <scope>NUCLEOTIDE SEQUENCE</scope>
    <source>
        <strain evidence="15">CGMCC 1.15966</strain>
    </source>
</reference>
<keyword evidence="8 12" id="KW-1133">Transmembrane helix</keyword>
<evidence type="ECO:0000256" key="9">
    <source>
        <dbReference type="ARBA" id="ARBA00023136"/>
    </source>
</evidence>
<dbReference type="Pfam" id="PF00953">
    <property type="entry name" value="Glycos_transf_4"/>
    <property type="match status" value="1"/>
</dbReference>
<reference evidence="15" key="2">
    <citation type="submission" date="2020-09" db="EMBL/GenBank/DDBJ databases">
        <authorList>
            <person name="Sun Q."/>
            <person name="Zhou Y."/>
        </authorList>
    </citation>
    <scope>NUCLEOTIDE SEQUENCE</scope>
    <source>
        <strain evidence="15">CGMCC 1.15966</strain>
    </source>
</reference>
<feature type="transmembrane region" description="Helical" evidence="12">
    <location>
        <begin position="248"/>
        <end position="267"/>
    </location>
</feature>
<evidence type="ECO:0000256" key="14">
    <source>
        <dbReference type="PIRSR" id="PIRSR600715-1"/>
    </source>
</evidence>
<keyword evidence="12 14" id="KW-0460">Magnesium</keyword>
<feature type="transmembrane region" description="Helical" evidence="12">
    <location>
        <begin position="20"/>
        <end position="43"/>
    </location>
</feature>
<dbReference type="InterPro" id="IPR003524">
    <property type="entry name" value="PNAcMuramoyl-5peptid_Trfase"/>
</dbReference>
<dbReference type="GO" id="GO:0051301">
    <property type="term" value="P:cell division"/>
    <property type="evidence" value="ECO:0007669"/>
    <property type="project" value="UniProtKB-KW"/>
</dbReference>
<evidence type="ECO:0000256" key="2">
    <source>
        <dbReference type="ARBA" id="ARBA00005583"/>
    </source>
</evidence>
<feature type="transmembrane region" description="Helical" evidence="12">
    <location>
        <begin position="75"/>
        <end position="92"/>
    </location>
</feature>
<evidence type="ECO:0000256" key="10">
    <source>
        <dbReference type="ARBA" id="ARBA00023306"/>
    </source>
</evidence>
<dbReference type="NCBIfam" id="TIGR00445">
    <property type="entry name" value="mraY"/>
    <property type="match status" value="1"/>
</dbReference>
<organism evidence="15 16">
    <name type="scientific">Sphingobacterium cellulitidis</name>
    <dbReference type="NCBI Taxonomy" id="1768011"/>
    <lineage>
        <taxon>Bacteria</taxon>
        <taxon>Pseudomonadati</taxon>
        <taxon>Bacteroidota</taxon>
        <taxon>Sphingobacteriia</taxon>
        <taxon>Sphingobacteriales</taxon>
        <taxon>Sphingobacteriaceae</taxon>
        <taxon>Sphingobacterium</taxon>
    </lineage>
</organism>
<feature type="transmembrane region" description="Helical" evidence="12">
    <location>
        <begin position="311"/>
        <end position="332"/>
    </location>
</feature>
<dbReference type="GO" id="GO:0046872">
    <property type="term" value="F:metal ion binding"/>
    <property type="evidence" value="ECO:0007669"/>
    <property type="project" value="UniProtKB-KW"/>
</dbReference>
<evidence type="ECO:0000256" key="4">
    <source>
        <dbReference type="ARBA" id="ARBA00022679"/>
    </source>
</evidence>
<evidence type="ECO:0000256" key="8">
    <source>
        <dbReference type="ARBA" id="ARBA00022989"/>
    </source>
</evidence>
<dbReference type="CDD" id="cd06852">
    <property type="entry name" value="GT_MraY"/>
    <property type="match status" value="1"/>
</dbReference>
<evidence type="ECO:0000256" key="11">
    <source>
        <dbReference type="ARBA" id="ARBA00023316"/>
    </source>
</evidence>
<dbReference type="PROSITE" id="PS01348">
    <property type="entry name" value="MRAY_2"/>
    <property type="match status" value="1"/>
</dbReference>
<comment type="pathway">
    <text evidence="12">Cell wall biogenesis; peptidoglycan biosynthesis.</text>
</comment>
<keyword evidence="12" id="KW-1003">Cell membrane</keyword>
<comment type="catalytic activity">
    <reaction evidence="12">
        <text>UDP-N-acetyl-alpha-D-muramoyl-L-alanyl-gamma-D-glutamyl-meso-2,6-diaminopimeloyl-D-alanyl-D-alanine + di-trans,octa-cis-undecaprenyl phosphate = di-trans,octa-cis-undecaprenyl diphospho-N-acetyl-alpha-D-muramoyl-L-alanyl-D-glutamyl-meso-2,6-diaminopimeloyl-D-alanyl-D-alanine + UMP</text>
        <dbReference type="Rhea" id="RHEA:28386"/>
        <dbReference type="ChEBI" id="CHEBI:57865"/>
        <dbReference type="ChEBI" id="CHEBI:60392"/>
        <dbReference type="ChEBI" id="CHEBI:61386"/>
        <dbReference type="ChEBI" id="CHEBI:61387"/>
        <dbReference type="EC" id="2.7.8.13"/>
    </reaction>
</comment>
<feature type="binding site" evidence="14">
    <location>
        <position position="315"/>
    </location>
    <ligand>
        <name>Mg(2+)</name>
        <dbReference type="ChEBI" id="CHEBI:18420"/>
    </ligand>
</feature>
<proteinExistence type="inferred from homology"/>
<dbReference type="GO" id="GO:0008360">
    <property type="term" value="P:regulation of cell shape"/>
    <property type="evidence" value="ECO:0007669"/>
    <property type="project" value="UniProtKB-KW"/>
</dbReference>
<comment type="similarity">
    <text evidence="2 12">Belongs to the glycosyltransferase 4 family. MraY subfamily.</text>
</comment>
<dbReference type="GO" id="GO:0071555">
    <property type="term" value="P:cell wall organization"/>
    <property type="evidence" value="ECO:0007669"/>
    <property type="project" value="UniProtKB-KW"/>
</dbReference>